<evidence type="ECO:0000313" key="10">
    <source>
        <dbReference type="EMBL" id="MBK0403507.1"/>
    </source>
</evidence>
<proteinExistence type="inferred from homology"/>
<dbReference type="SUPFAM" id="SSF49464">
    <property type="entry name" value="Carboxypeptidase regulatory domain-like"/>
    <property type="match status" value="1"/>
</dbReference>
<dbReference type="InterPro" id="IPR039426">
    <property type="entry name" value="TonB-dep_rcpt-like"/>
</dbReference>
<dbReference type="InterPro" id="IPR037066">
    <property type="entry name" value="Plug_dom_sf"/>
</dbReference>
<keyword evidence="5" id="KW-0732">Signal</keyword>
<evidence type="ECO:0000256" key="6">
    <source>
        <dbReference type="ARBA" id="ARBA00023136"/>
    </source>
</evidence>
<dbReference type="Pfam" id="PF07715">
    <property type="entry name" value="Plug"/>
    <property type="match status" value="1"/>
</dbReference>
<keyword evidence="7 8" id="KW-0998">Cell outer membrane</keyword>
<dbReference type="InterPro" id="IPR036942">
    <property type="entry name" value="Beta-barrel_TonB_sf"/>
</dbReference>
<dbReference type="Proteomes" id="UP000644147">
    <property type="component" value="Unassembled WGS sequence"/>
</dbReference>
<gene>
    <name evidence="10" type="ORF">I5M27_10960</name>
</gene>
<dbReference type="SUPFAM" id="SSF56935">
    <property type="entry name" value="Porins"/>
    <property type="match status" value="1"/>
</dbReference>
<sequence length="777" mass="88334">MLFDKKSSAQNATKTATKTNKYTISGYVREAGSSEPLIGVTVYAPQFKAGISSNNYGFYSLTLPADSVLLQFSYVGYKPQFLKINLDQDQALNAFLQPEAALQEVEIVAEKEVRSTQTTQTSQVNIPVEMVKDMPALFGEKDVIKTVQMMPGVQKGGEASTGLYVRGGGPDQNLIVLDDATVYNANHVLGYLSLFNGDALKSIDLTKGGFPARYGGRLSSVLEMNMKEGNREEFAGEAGIGLFSSRLVVEGPLKKNKASFLLSARRTYWDLLLNSFLREGTGLGYFFYDANAKLNYDLGPKDKLYLSGYFGRDKFYVKLNEAENRDQFNTAWGNATATLRWNHLFSDRLFANTSFIFSQYRFAIDYDFKIPDHQTTFLYYSGIRDLSLKSDFDYYLSTAHFLKFGFMSTNHYFTPNSVRAFDSSTEVNFEKHETVSNLESAVYIEDHFTVTPKILLNAGLRLSHFFSEDKHYFNPEPRFSAAYRFSPNATLKTSYAAMHQYVHLLSSIGTGQSIDLWLPATNKVKPQQAHQLALGVAHDLFKRKVLLEVEAYYKKMDRIITYREGANFLTLNDPLAKNGMDWESNVVSGQGWSYGLEFLLQKKTSRFTGWLGYTLSHTQHQFDSINDGRKFDARYDRRHDVSVIMAYDASEKIKLSASWVYGTGNAITLPLAEYSVPYHNPDSEAITPEELLGGNAVIGEYGARNNYRMPDYHRLDVGIQFRKKLKWADRTWDLSIYNLYNRRNPFFYTLKTNNGKRELRQTVIFGFIPSFSYNLKF</sequence>
<evidence type="ECO:0000256" key="3">
    <source>
        <dbReference type="ARBA" id="ARBA00022452"/>
    </source>
</evidence>
<accession>A0ABS1C2W6</accession>
<dbReference type="Gene3D" id="2.40.170.20">
    <property type="entry name" value="TonB-dependent receptor, beta-barrel domain"/>
    <property type="match status" value="1"/>
</dbReference>
<evidence type="ECO:0000256" key="7">
    <source>
        <dbReference type="ARBA" id="ARBA00023237"/>
    </source>
</evidence>
<keyword evidence="6 8" id="KW-0472">Membrane</keyword>
<evidence type="ECO:0000259" key="9">
    <source>
        <dbReference type="Pfam" id="PF07715"/>
    </source>
</evidence>
<dbReference type="Gene3D" id="2.60.40.1120">
    <property type="entry name" value="Carboxypeptidase-like, regulatory domain"/>
    <property type="match status" value="1"/>
</dbReference>
<reference evidence="10 11" key="1">
    <citation type="submission" date="2020-12" db="EMBL/GenBank/DDBJ databases">
        <title>Bacterial novel species Adhaeribacter sp. BT258 isolated from soil.</title>
        <authorList>
            <person name="Jung H.-Y."/>
        </authorList>
    </citation>
    <scope>NUCLEOTIDE SEQUENCE [LARGE SCALE GENOMIC DNA]</scope>
    <source>
        <strain evidence="10 11">BT258</strain>
    </source>
</reference>
<dbReference type="InterPro" id="IPR012910">
    <property type="entry name" value="Plug_dom"/>
</dbReference>
<keyword evidence="4 8" id="KW-0812">Transmembrane</keyword>
<dbReference type="Pfam" id="PF13715">
    <property type="entry name" value="CarbopepD_reg_2"/>
    <property type="match status" value="1"/>
</dbReference>
<name>A0ABS1C2W6_9BACT</name>
<keyword evidence="2 8" id="KW-0813">Transport</keyword>
<evidence type="ECO:0000256" key="1">
    <source>
        <dbReference type="ARBA" id="ARBA00004571"/>
    </source>
</evidence>
<dbReference type="PANTHER" id="PTHR30069">
    <property type="entry name" value="TONB-DEPENDENT OUTER MEMBRANE RECEPTOR"/>
    <property type="match status" value="1"/>
</dbReference>
<dbReference type="EMBL" id="JAEHFX010000005">
    <property type="protein sequence ID" value="MBK0403507.1"/>
    <property type="molecule type" value="Genomic_DNA"/>
</dbReference>
<evidence type="ECO:0000256" key="4">
    <source>
        <dbReference type="ARBA" id="ARBA00022692"/>
    </source>
</evidence>
<dbReference type="Gene3D" id="2.170.130.10">
    <property type="entry name" value="TonB-dependent receptor, plug domain"/>
    <property type="match status" value="1"/>
</dbReference>
<evidence type="ECO:0000256" key="2">
    <source>
        <dbReference type="ARBA" id="ARBA00022448"/>
    </source>
</evidence>
<dbReference type="InterPro" id="IPR008969">
    <property type="entry name" value="CarboxyPept-like_regulatory"/>
</dbReference>
<comment type="caution">
    <text evidence="10">The sequence shown here is derived from an EMBL/GenBank/DDBJ whole genome shotgun (WGS) entry which is preliminary data.</text>
</comment>
<dbReference type="PROSITE" id="PS52016">
    <property type="entry name" value="TONB_DEPENDENT_REC_3"/>
    <property type="match status" value="1"/>
</dbReference>
<organism evidence="10 11">
    <name type="scientific">Adhaeribacter terrigena</name>
    <dbReference type="NCBI Taxonomy" id="2793070"/>
    <lineage>
        <taxon>Bacteria</taxon>
        <taxon>Pseudomonadati</taxon>
        <taxon>Bacteroidota</taxon>
        <taxon>Cytophagia</taxon>
        <taxon>Cytophagales</taxon>
        <taxon>Hymenobacteraceae</taxon>
        <taxon>Adhaeribacter</taxon>
    </lineage>
</organism>
<feature type="domain" description="TonB-dependent receptor plug" evidence="9">
    <location>
        <begin position="139"/>
        <end position="217"/>
    </location>
</feature>
<evidence type="ECO:0000256" key="8">
    <source>
        <dbReference type="PROSITE-ProRule" id="PRU01360"/>
    </source>
</evidence>
<evidence type="ECO:0000313" key="11">
    <source>
        <dbReference type="Proteomes" id="UP000644147"/>
    </source>
</evidence>
<keyword evidence="11" id="KW-1185">Reference proteome</keyword>
<dbReference type="PANTHER" id="PTHR30069:SF29">
    <property type="entry name" value="HEMOGLOBIN AND HEMOGLOBIN-HAPTOGLOBIN-BINDING PROTEIN 1-RELATED"/>
    <property type="match status" value="1"/>
</dbReference>
<comment type="similarity">
    <text evidence="8">Belongs to the TonB-dependent receptor family.</text>
</comment>
<evidence type="ECO:0000256" key="5">
    <source>
        <dbReference type="ARBA" id="ARBA00022729"/>
    </source>
</evidence>
<comment type="subcellular location">
    <subcellularLocation>
        <location evidence="1 8">Cell outer membrane</location>
        <topology evidence="1 8">Multi-pass membrane protein</topology>
    </subcellularLocation>
</comment>
<keyword evidence="10" id="KW-0675">Receptor</keyword>
<protein>
    <submittedName>
        <fullName evidence="10">TonB-dependent receptor</fullName>
    </submittedName>
</protein>
<keyword evidence="3 8" id="KW-1134">Transmembrane beta strand</keyword>